<dbReference type="PROSITE" id="PS50042">
    <property type="entry name" value="CNMP_BINDING_3"/>
    <property type="match status" value="1"/>
</dbReference>
<gene>
    <name evidence="5" type="ORF">CN613_06405</name>
</gene>
<dbReference type="AlphaFoldDB" id="A0A2B6ICE1"/>
<keyword evidence="2" id="KW-0238">DNA-binding</keyword>
<evidence type="ECO:0000256" key="3">
    <source>
        <dbReference type="ARBA" id="ARBA00023159"/>
    </source>
</evidence>
<dbReference type="PROSITE" id="PS51063">
    <property type="entry name" value="HTH_CRP_2"/>
    <property type="match status" value="1"/>
</dbReference>
<proteinExistence type="predicted"/>
<keyword evidence="3" id="KW-0010">Activator</keyword>
<keyword evidence="1" id="KW-0805">Transcription regulation</keyword>
<dbReference type="Proteomes" id="UP000219775">
    <property type="component" value="Unassembled WGS sequence"/>
</dbReference>
<dbReference type="GO" id="GO:0005829">
    <property type="term" value="C:cytosol"/>
    <property type="evidence" value="ECO:0007669"/>
    <property type="project" value="TreeGrafter"/>
</dbReference>
<organism evidence="5 6">
    <name type="scientific">Bacillus pseudomycoides</name>
    <dbReference type="NCBI Taxonomy" id="64104"/>
    <lineage>
        <taxon>Bacteria</taxon>
        <taxon>Bacillati</taxon>
        <taxon>Bacillota</taxon>
        <taxon>Bacilli</taxon>
        <taxon>Bacillales</taxon>
        <taxon>Bacillaceae</taxon>
        <taxon>Bacillus</taxon>
        <taxon>Bacillus cereus group</taxon>
    </lineage>
</organism>
<dbReference type="PANTHER" id="PTHR24567:SF26">
    <property type="entry name" value="REGULATORY PROTEIN YEIL"/>
    <property type="match status" value="1"/>
</dbReference>
<dbReference type="RefSeq" id="WP_097848845.1">
    <property type="nucleotide sequence ID" value="NZ_NUAS01000015.1"/>
</dbReference>
<evidence type="ECO:0000256" key="4">
    <source>
        <dbReference type="ARBA" id="ARBA00023163"/>
    </source>
</evidence>
<dbReference type="InterPro" id="IPR036390">
    <property type="entry name" value="WH_DNA-bd_sf"/>
</dbReference>
<evidence type="ECO:0000256" key="2">
    <source>
        <dbReference type="ARBA" id="ARBA00023125"/>
    </source>
</evidence>
<evidence type="ECO:0000256" key="1">
    <source>
        <dbReference type="ARBA" id="ARBA00023015"/>
    </source>
</evidence>
<dbReference type="CDD" id="cd00038">
    <property type="entry name" value="CAP_ED"/>
    <property type="match status" value="1"/>
</dbReference>
<dbReference type="GO" id="GO:0003677">
    <property type="term" value="F:DNA binding"/>
    <property type="evidence" value="ECO:0007669"/>
    <property type="project" value="UniProtKB-KW"/>
</dbReference>
<accession>A0A2B6ICE1</accession>
<dbReference type="InterPro" id="IPR014710">
    <property type="entry name" value="RmlC-like_jellyroll"/>
</dbReference>
<dbReference type="Pfam" id="PF00027">
    <property type="entry name" value="cNMP_binding"/>
    <property type="match status" value="1"/>
</dbReference>
<dbReference type="NCBIfam" id="NF007707">
    <property type="entry name" value="PRK10402.1"/>
    <property type="match status" value="1"/>
</dbReference>
<keyword evidence="4" id="KW-0804">Transcription</keyword>
<dbReference type="SUPFAM" id="SSF51206">
    <property type="entry name" value="cAMP-binding domain-like"/>
    <property type="match status" value="1"/>
</dbReference>
<dbReference type="SUPFAM" id="SSF46785">
    <property type="entry name" value="Winged helix' DNA-binding domain"/>
    <property type="match status" value="1"/>
</dbReference>
<reference evidence="5 6" key="1">
    <citation type="submission" date="2017-09" db="EMBL/GenBank/DDBJ databases">
        <title>Large-scale bioinformatics analysis of Bacillus genomes uncovers conserved roles of natural products in bacterial physiology.</title>
        <authorList>
            <consortium name="Agbiome Team Llc"/>
            <person name="Bleich R.M."/>
            <person name="Grubbs K.J."/>
            <person name="Santa Maria K.C."/>
            <person name="Allen S.E."/>
            <person name="Farag S."/>
            <person name="Shank E.A."/>
            <person name="Bowers A."/>
        </authorList>
    </citation>
    <scope>NUCLEOTIDE SEQUENCE [LARGE SCALE GENOMIC DNA]</scope>
    <source>
        <strain evidence="5 6">AFS009893</strain>
    </source>
</reference>
<dbReference type="SMART" id="SM00100">
    <property type="entry name" value="cNMP"/>
    <property type="match status" value="1"/>
</dbReference>
<sequence length="224" mass="26363">MKIEKDSDKIHSYVKCFNFQTFFSFDILPYIEVHSFQKKETICNEGEEFPYLYYLISGKAKIYMSHQNGRISLINFIKAPSIIGELGLIGVETLTKGIDAMEACICLALPLKDCRHLLLQDAHFLQQLCKFIGEKTITRTEQYAKSYNYPLENRLAAFILLTEQSNCYLEKHTEASEYLNVSYRHLLYVLKQFCQQNWLKKEGRMYLIQDRKQLQQLADELKRQ</sequence>
<dbReference type="PANTHER" id="PTHR24567">
    <property type="entry name" value="CRP FAMILY TRANSCRIPTIONAL REGULATORY PROTEIN"/>
    <property type="match status" value="1"/>
</dbReference>
<dbReference type="InterPro" id="IPR000595">
    <property type="entry name" value="cNMP-bd_dom"/>
</dbReference>
<dbReference type="GO" id="GO:0003700">
    <property type="term" value="F:DNA-binding transcription factor activity"/>
    <property type="evidence" value="ECO:0007669"/>
    <property type="project" value="TreeGrafter"/>
</dbReference>
<dbReference type="EMBL" id="NUDP01000026">
    <property type="protein sequence ID" value="PEM71178.1"/>
    <property type="molecule type" value="Genomic_DNA"/>
</dbReference>
<evidence type="ECO:0000313" key="6">
    <source>
        <dbReference type="Proteomes" id="UP000219775"/>
    </source>
</evidence>
<dbReference type="Gene3D" id="2.60.120.10">
    <property type="entry name" value="Jelly Rolls"/>
    <property type="match status" value="1"/>
</dbReference>
<dbReference type="InterPro" id="IPR050397">
    <property type="entry name" value="Env_Response_Regulators"/>
</dbReference>
<evidence type="ECO:0000313" key="5">
    <source>
        <dbReference type="EMBL" id="PEM71178.1"/>
    </source>
</evidence>
<dbReference type="InterPro" id="IPR012318">
    <property type="entry name" value="HTH_CRP"/>
</dbReference>
<dbReference type="InterPro" id="IPR018490">
    <property type="entry name" value="cNMP-bd_dom_sf"/>
</dbReference>
<name>A0A2B6ICE1_9BACI</name>
<comment type="caution">
    <text evidence="5">The sequence shown here is derived from an EMBL/GenBank/DDBJ whole genome shotgun (WGS) entry which is preliminary data.</text>
</comment>
<protein>
    <submittedName>
        <fullName evidence="5">Transcriptional regulator YeiL</fullName>
    </submittedName>
</protein>